<reference evidence="1 2" key="1">
    <citation type="journal article" date="2014" name="BMC Genomics">
        <title>Genome sequencing of four Aureobasidium pullulans varieties: biotechnological potential, stress tolerance, and description of new species.</title>
        <authorList>
            <person name="Gostin Ar C."/>
            <person name="Ohm R.A."/>
            <person name="Kogej T."/>
            <person name="Sonjak S."/>
            <person name="Turk M."/>
            <person name="Zajc J."/>
            <person name="Zalar P."/>
            <person name="Grube M."/>
            <person name="Sun H."/>
            <person name="Han J."/>
            <person name="Sharma A."/>
            <person name="Chiniquy J."/>
            <person name="Ngan C.Y."/>
            <person name="Lipzen A."/>
            <person name="Barry K."/>
            <person name="Grigoriev I.V."/>
            <person name="Gunde-Cimerman N."/>
        </authorList>
    </citation>
    <scope>NUCLEOTIDE SEQUENCE [LARGE SCALE GENOMIC DNA]</scope>
    <source>
        <strain evidence="1 2">EXF-150</strain>
    </source>
</reference>
<evidence type="ECO:0000313" key="1">
    <source>
        <dbReference type="EMBL" id="KEQ78899.1"/>
    </source>
</evidence>
<dbReference type="AlphaFoldDB" id="A0A074X534"/>
<dbReference type="HOGENOM" id="CLU_2830782_0_0_1"/>
<dbReference type="RefSeq" id="XP_029755086.1">
    <property type="nucleotide sequence ID" value="XM_029906548.1"/>
</dbReference>
<evidence type="ECO:0008006" key="3">
    <source>
        <dbReference type="Google" id="ProtNLM"/>
    </source>
</evidence>
<keyword evidence="2" id="KW-1185">Reference proteome</keyword>
<dbReference type="OrthoDB" id="3250044at2759"/>
<evidence type="ECO:0000313" key="2">
    <source>
        <dbReference type="Proteomes" id="UP000030706"/>
    </source>
</evidence>
<name>A0A074X534_AURPU</name>
<gene>
    <name evidence="1" type="ORF">M438DRAFT_350087</name>
</gene>
<dbReference type="EMBL" id="KL585012">
    <property type="protein sequence ID" value="KEQ78899.1"/>
    <property type="molecule type" value="Genomic_DNA"/>
</dbReference>
<dbReference type="GeneID" id="40748854"/>
<accession>A0A074X534</accession>
<protein>
    <recommendedName>
        <fullName evidence="3">Protein kinase domain-containing protein</fullName>
    </recommendedName>
</protein>
<sequence>MSQPVEARKLLDPKIVVIPAVYRYFFRGSNIYLVMEFVEGVVRDLIEDDENKNSRAPTLKLTQFYP</sequence>
<proteinExistence type="predicted"/>
<organism evidence="1 2">
    <name type="scientific">Aureobasidium pullulans EXF-150</name>
    <dbReference type="NCBI Taxonomy" id="1043002"/>
    <lineage>
        <taxon>Eukaryota</taxon>
        <taxon>Fungi</taxon>
        <taxon>Dikarya</taxon>
        <taxon>Ascomycota</taxon>
        <taxon>Pezizomycotina</taxon>
        <taxon>Dothideomycetes</taxon>
        <taxon>Dothideomycetidae</taxon>
        <taxon>Dothideales</taxon>
        <taxon>Saccotheciaceae</taxon>
        <taxon>Aureobasidium</taxon>
    </lineage>
</organism>
<dbReference type="Proteomes" id="UP000030706">
    <property type="component" value="Unassembled WGS sequence"/>
</dbReference>